<dbReference type="InterPro" id="IPR004276">
    <property type="entry name" value="GlycoTrans_28_N"/>
</dbReference>
<evidence type="ECO:0000259" key="1">
    <source>
        <dbReference type="Pfam" id="PF03033"/>
    </source>
</evidence>
<name>A0A075FVM2_9ARCH</name>
<dbReference type="GO" id="GO:0016758">
    <property type="term" value="F:hexosyltransferase activity"/>
    <property type="evidence" value="ECO:0007669"/>
    <property type="project" value="InterPro"/>
</dbReference>
<protein>
    <submittedName>
        <fullName evidence="3">Rhamnosyltransferase chain B</fullName>
    </submittedName>
</protein>
<dbReference type="SUPFAM" id="SSF53756">
    <property type="entry name" value="UDP-Glycosyltransferase/glycogen phosphorylase"/>
    <property type="match status" value="1"/>
</dbReference>
<sequence>MKITVIPVGSAGDVHPYISVARALQQRGHDVRVITNPYFEALTRTVGLEYVPIGTTREFHNLLNQPDLWNHIHGLRVIGQAVAYQTEELYKLIEREERNGCELLIAPGLAFAARIAHEVMHLPLVTMHLQPSCLMSIHDFAVPHVWLSSINHWPIPIKRLVRRFGDYVADRALSPGPNAFRSKLGLLPIQNIVSDWWHSPQRVIGLFPQWYAAVQPDWPKQTVQTGFPLYDEGDVTPIEPDLAKYLKRTDQDRPIVFMAGSGNRQASRFFLAAIDACARLGRQGILLTRFPEQLPTDLPKGIRHFHYAPLSSVLPYAAALVHHGGIGTTAQALFAGCPQLVMPMTFDQPDNAARIQRLGVGRSLTPSSFTGTRVARELEYLIESNSVARHSQAIQRLFDDTNPIARTCELIEATV</sequence>
<dbReference type="InterPro" id="IPR002213">
    <property type="entry name" value="UDP_glucos_trans"/>
</dbReference>
<dbReference type="EMBL" id="KF900402">
    <property type="protein sequence ID" value="AIE93702.1"/>
    <property type="molecule type" value="Genomic_DNA"/>
</dbReference>
<dbReference type="PANTHER" id="PTHR48050">
    <property type="entry name" value="STEROL 3-BETA-GLUCOSYLTRANSFERASE"/>
    <property type="match status" value="1"/>
</dbReference>
<dbReference type="GO" id="GO:0005975">
    <property type="term" value="P:carbohydrate metabolic process"/>
    <property type="evidence" value="ECO:0007669"/>
    <property type="project" value="InterPro"/>
</dbReference>
<accession>A0A075FVM2</accession>
<reference evidence="3" key="1">
    <citation type="journal article" date="2014" name="Genome Biol. Evol.">
        <title>Pangenome evidence for extensive interdomain horizontal transfer affecting lineage core and shell genes in uncultured planktonic thaumarchaeota and euryarchaeota.</title>
        <authorList>
            <person name="Deschamps P."/>
            <person name="Zivanovic Y."/>
            <person name="Moreira D."/>
            <person name="Rodriguez-Valera F."/>
            <person name="Lopez-Garcia P."/>
        </authorList>
    </citation>
    <scope>NUCLEOTIDE SEQUENCE</scope>
</reference>
<dbReference type="InterPro" id="IPR050426">
    <property type="entry name" value="Glycosyltransferase_28"/>
</dbReference>
<feature type="domain" description="Glycosyltransferase family 28 N-terminal" evidence="1">
    <location>
        <begin position="3"/>
        <end position="133"/>
    </location>
</feature>
<dbReference type="CDD" id="cd03784">
    <property type="entry name" value="GT1_Gtf-like"/>
    <property type="match status" value="1"/>
</dbReference>
<dbReference type="Pfam" id="PF06722">
    <property type="entry name" value="EryCIII-like_C"/>
    <property type="match status" value="1"/>
</dbReference>
<dbReference type="PANTHER" id="PTHR48050:SF13">
    <property type="entry name" value="STEROL 3-BETA-GLUCOSYLTRANSFERASE UGT80A2"/>
    <property type="match status" value="1"/>
</dbReference>
<evidence type="ECO:0000259" key="2">
    <source>
        <dbReference type="Pfam" id="PF06722"/>
    </source>
</evidence>
<keyword evidence="3" id="KW-0808">Transferase</keyword>
<organism evidence="3">
    <name type="scientific">uncultured marine thaumarchaeote AD1000_39_D08</name>
    <dbReference type="NCBI Taxonomy" id="1455913"/>
    <lineage>
        <taxon>Archaea</taxon>
        <taxon>Nitrososphaerota</taxon>
        <taxon>environmental samples</taxon>
    </lineage>
</organism>
<dbReference type="AlphaFoldDB" id="A0A075FVM2"/>
<dbReference type="GO" id="GO:0008194">
    <property type="term" value="F:UDP-glycosyltransferase activity"/>
    <property type="evidence" value="ECO:0007669"/>
    <property type="project" value="InterPro"/>
</dbReference>
<feature type="domain" description="Erythromycin biosynthesis protein CIII-like C-terminal" evidence="2">
    <location>
        <begin position="296"/>
        <end position="394"/>
    </location>
</feature>
<dbReference type="InterPro" id="IPR010610">
    <property type="entry name" value="EryCIII-like_C"/>
</dbReference>
<dbReference type="Pfam" id="PF03033">
    <property type="entry name" value="Glyco_transf_28"/>
    <property type="match status" value="1"/>
</dbReference>
<dbReference type="Gene3D" id="3.40.50.2000">
    <property type="entry name" value="Glycogen Phosphorylase B"/>
    <property type="match status" value="2"/>
</dbReference>
<evidence type="ECO:0000313" key="3">
    <source>
        <dbReference type="EMBL" id="AIE93702.1"/>
    </source>
</evidence>
<proteinExistence type="predicted"/>